<organism evidence="5 6">
    <name type="scientific">Ziziphus jujuba var. spinosa</name>
    <dbReference type="NCBI Taxonomy" id="714518"/>
    <lineage>
        <taxon>Eukaryota</taxon>
        <taxon>Viridiplantae</taxon>
        <taxon>Streptophyta</taxon>
        <taxon>Embryophyta</taxon>
        <taxon>Tracheophyta</taxon>
        <taxon>Spermatophyta</taxon>
        <taxon>Magnoliopsida</taxon>
        <taxon>eudicotyledons</taxon>
        <taxon>Gunneridae</taxon>
        <taxon>Pentapetalae</taxon>
        <taxon>rosids</taxon>
        <taxon>fabids</taxon>
        <taxon>Rosales</taxon>
        <taxon>Rhamnaceae</taxon>
        <taxon>Paliureae</taxon>
        <taxon>Ziziphus</taxon>
    </lineage>
</organism>
<accession>A0A978V095</accession>
<dbReference type="GO" id="GO:0080156">
    <property type="term" value="P:mitochondrial mRNA modification"/>
    <property type="evidence" value="ECO:0007669"/>
    <property type="project" value="TreeGrafter"/>
</dbReference>
<dbReference type="GO" id="GO:0006397">
    <property type="term" value="P:mRNA processing"/>
    <property type="evidence" value="ECO:0007669"/>
    <property type="project" value="UniProtKB-KW"/>
</dbReference>
<name>A0A978V095_ZIZJJ</name>
<dbReference type="InterPro" id="IPR039206">
    <property type="entry name" value="MORF/ORRM1/DAG-like"/>
</dbReference>
<keyword evidence="1" id="KW-0507">mRNA processing</keyword>
<dbReference type="Pfam" id="PF21864">
    <property type="entry name" value="MORF_dom"/>
    <property type="match status" value="1"/>
</dbReference>
<keyword evidence="2" id="KW-0809">Transit peptide</keyword>
<evidence type="ECO:0000313" key="5">
    <source>
        <dbReference type="EMBL" id="KAH7520661.1"/>
    </source>
</evidence>
<evidence type="ECO:0000259" key="4">
    <source>
        <dbReference type="Pfam" id="PF21864"/>
    </source>
</evidence>
<dbReference type="EMBL" id="JAEACU010000008">
    <property type="protein sequence ID" value="KAH7520661.1"/>
    <property type="molecule type" value="Genomic_DNA"/>
</dbReference>
<comment type="caution">
    <text evidence="5">The sequence shown here is derived from an EMBL/GenBank/DDBJ whole genome shotgun (WGS) entry which is preliminary data.</text>
</comment>
<evidence type="ECO:0000256" key="2">
    <source>
        <dbReference type="ARBA" id="ARBA00022946"/>
    </source>
</evidence>
<proteinExistence type="predicted"/>
<dbReference type="AlphaFoldDB" id="A0A978V095"/>
<dbReference type="InterPro" id="IPR054059">
    <property type="entry name" value="MORF/ORRM1/DAG-like_MORF"/>
</dbReference>
<dbReference type="GO" id="GO:0016554">
    <property type="term" value="P:cytidine to uridine editing"/>
    <property type="evidence" value="ECO:0007669"/>
    <property type="project" value="InterPro"/>
</dbReference>
<evidence type="ECO:0000313" key="6">
    <source>
        <dbReference type="Proteomes" id="UP000813462"/>
    </source>
</evidence>
<dbReference type="PANTHER" id="PTHR31346:SF5">
    <property type="entry name" value="MULTIPLE ORGANELLAR RNA EDITING FACTOR 1, MITOCHONDRIAL"/>
    <property type="match status" value="1"/>
</dbReference>
<feature type="domain" description="MORF/ORRM1/DAG-like MORF" evidence="4">
    <location>
        <begin position="38"/>
        <end position="63"/>
    </location>
</feature>
<evidence type="ECO:0000256" key="1">
    <source>
        <dbReference type="ARBA" id="ARBA00022664"/>
    </source>
</evidence>
<dbReference type="Proteomes" id="UP000813462">
    <property type="component" value="Unassembled WGS sequence"/>
</dbReference>
<dbReference type="PANTHER" id="PTHR31346">
    <property type="entry name" value="MULTIPLE ORGANELLAR RNA EDITING FACTOR 2, CHLOROPLASTIC-RELATED-RELATED"/>
    <property type="match status" value="1"/>
</dbReference>
<dbReference type="GO" id="GO:0005739">
    <property type="term" value="C:mitochondrion"/>
    <property type="evidence" value="ECO:0007669"/>
    <property type="project" value="TreeGrafter"/>
</dbReference>
<reference evidence="5" key="1">
    <citation type="journal article" date="2021" name="Front. Plant Sci.">
        <title>Chromosome-Scale Genome Assembly for Chinese Sour Jujube and Insights Into Its Genome Evolution and Domestication Signature.</title>
        <authorList>
            <person name="Shen L.-Y."/>
            <person name="Luo H."/>
            <person name="Wang X.-L."/>
            <person name="Wang X.-M."/>
            <person name="Qiu X.-J."/>
            <person name="Liu H."/>
            <person name="Zhou S.-S."/>
            <person name="Jia K.-H."/>
            <person name="Nie S."/>
            <person name="Bao Y.-T."/>
            <person name="Zhang R.-G."/>
            <person name="Yun Q.-Z."/>
            <person name="Chai Y.-H."/>
            <person name="Lu J.-Y."/>
            <person name="Li Y."/>
            <person name="Zhao S.-W."/>
            <person name="Mao J.-F."/>
            <person name="Jia S.-G."/>
            <person name="Mao Y.-M."/>
        </authorList>
    </citation>
    <scope>NUCLEOTIDE SEQUENCE</scope>
    <source>
        <strain evidence="5">AT0</strain>
        <tissue evidence="5">Leaf</tissue>
    </source>
</reference>
<keyword evidence="3" id="KW-0812">Transmembrane</keyword>
<sequence length="81" mass="9530">MDFPKDQKIPPEEMVRTYEETCAKGLNIRLVYFRVALGLKELPGVVFVLPDSYIDPQNKEYGGIFFFLIFLFFSFFFFGEL</sequence>
<keyword evidence="3" id="KW-1133">Transmembrane helix</keyword>
<keyword evidence="3" id="KW-0472">Membrane</keyword>
<protein>
    <recommendedName>
        <fullName evidence="4">MORF/ORRM1/DAG-like MORF domain-containing protein</fullName>
    </recommendedName>
</protein>
<evidence type="ECO:0000256" key="3">
    <source>
        <dbReference type="SAM" id="Phobius"/>
    </source>
</evidence>
<feature type="transmembrane region" description="Helical" evidence="3">
    <location>
        <begin position="61"/>
        <end position="79"/>
    </location>
</feature>
<gene>
    <name evidence="5" type="ORF">FEM48_Zijuj08G0168900</name>
</gene>